<dbReference type="Proteomes" id="UP000182771">
    <property type="component" value="Unassembled WGS sequence"/>
</dbReference>
<sequence>MRLLYILLALLAIGCSKGGGDRSSVEVLLRKNPSMLLHIHQKDQFVSQAINHDFWKEYFKYYPNGNVQNLLRSLPVDKDIWLGYTHEGVYLSCRLPEKDTLSSWKSLTSEQLDSLTIENKKWYYRYHERNLLVGSLKDLPQWERETEEEHPYEDFYKLNKTTSEDVVANLFLSPKKNQEFVGGIFPPHLVAQIGDWTAWDIFLDRHTFRLSGSSLRPADSLPQLPLSKPQKNSLESAFVIPQSAKDIEAYAFDEALIPDEFYFDFQTDISSVAFFDFAGDSLAVLHSENPTETLRYFTILKTETFQGASLYQIEELSDAQSFFSIFGHELAPKYIYKQEDDLIFAQQRGALEQLINALQLKQSLAEQSRFAALKEQSSSQTAFVAVANLSESSAFAKKYPALAARYGYAALQLSPEEHFYQLTLSATAAKVGESALETTDTFANPTQGNTPTSEGAALAERFQLILDKDAHTLPHFVTNHRTGQREVVIQDTDNQLYLIGHDGKILWKKRLDSPIVGEIYQVDLFRNGFLQLAFNTQYSSYVIDRNGKEVMPFCHSYKNPLLPLQIFDYDRNKDYRFVICDNYRIRLEDRRGEEVKGFEGSHVPVGIKATPQHMRLAGKDFIVFPKADNHLSILHRNGSVRIPLSQTFAFSDNPIRAYKDCICFTTEDGKQYYIDSNGGLRQESLGVAAGHYFDVLDDTCVVLSGNKLIINKKKIDLPYADYARPRLIQTPKGLLISVLDQQNHQLYLLNAQGEIYPNFPIYALSQADVTVEAGKLLLTFLKEKNTVTVVSEK</sequence>
<reference evidence="1 2" key="1">
    <citation type="submission" date="2016-10" db="EMBL/GenBank/DDBJ databases">
        <authorList>
            <person name="Varghese N."/>
            <person name="Submissions S."/>
        </authorList>
    </citation>
    <scope>NUCLEOTIDE SEQUENCE [LARGE SCALE GENOMIC DNA]</scope>
    <source>
        <strain evidence="1 2">DSM 11449</strain>
    </source>
</reference>
<evidence type="ECO:0000313" key="2">
    <source>
        <dbReference type="Proteomes" id="UP000182771"/>
    </source>
</evidence>
<dbReference type="AlphaFoldDB" id="A0A1H2VJC2"/>
<dbReference type="OrthoDB" id="1093345at2"/>
<dbReference type="PROSITE" id="PS51257">
    <property type="entry name" value="PROKAR_LIPOPROTEIN"/>
    <property type="match status" value="1"/>
</dbReference>
<dbReference type="RefSeq" id="WP_016420558.1">
    <property type="nucleotide sequence ID" value="NZ_FNND01000003.1"/>
</dbReference>
<protein>
    <recommendedName>
        <fullName evidence="3">WG containing repeat-containing protein</fullName>
    </recommendedName>
</protein>
<comment type="caution">
    <text evidence="1">The sequence shown here is derived from an EMBL/GenBank/DDBJ whole genome shotgun (WGS) entry which is preliminary data.</text>
</comment>
<keyword evidence="2" id="KW-1185">Reference proteome</keyword>
<proteinExistence type="predicted"/>
<organism evidence="1 2">
    <name type="scientific">Capnocytophaga granulosa</name>
    <dbReference type="NCBI Taxonomy" id="45242"/>
    <lineage>
        <taxon>Bacteria</taxon>
        <taxon>Pseudomonadati</taxon>
        <taxon>Bacteroidota</taxon>
        <taxon>Flavobacteriia</taxon>
        <taxon>Flavobacteriales</taxon>
        <taxon>Flavobacteriaceae</taxon>
        <taxon>Capnocytophaga</taxon>
    </lineage>
</organism>
<accession>A0A1H2VJC2</accession>
<name>A0A1H2VJC2_9FLAO</name>
<evidence type="ECO:0000313" key="1">
    <source>
        <dbReference type="EMBL" id="SDW68441.1"/>
    </source>
</evidence>
<evidence type="ECO:0008006" key="3">
    <source>
        <dbReference type="Google" id="ProtNLM"/>
    </source>
</evidence>
<dbReference type="GeneID" id="85016865"/>
<gene>
    <name evidence="1" type="ORF">SAMN05444420_103203</name>
</gene>
<dbReference type="EMBL" id="FNND01000003">
    <property type="protein sequence ID" value="SDW68441.1"/>
    <property type="molecule type" value="Genomic_DNA"/>
</dbReference>